<reference evidence="2" key="1">
    <citation type="submission" date="2020-09" db="EMBL/GenBank/DDBJ databases">
        <title>Genome-Enabled Discovery of Anthraquinone Biosynthesis in Senna tora.</title>
        <authorList>
            <person name="Kang S.-H."/>
            <person name="Pandey R.P."/>
            <person name="Lee C.-M."/>
            <person name="Sim J.-S."/>
            <person name="Jeong J.-T."/>
            <person name="Choi B.-S."/>
            <person name="Jung M."/>
            <person name="Ginzburg D."/>
            <person name="Zhao K."/>
            <person name="Won S.Y."/>
            <person name="Oh T.-J."/>
            <person name="Yu Y."/>
            <person name="Kim N.-H."/>
            <person name="Lee O.R."/>
            <person name="Lee T.-H."/>
            <person name="Bashyal P."/>
            <person name="Kim T.-S."/>
            <person name="Lee W.-H."/>
            <person name="Kawkins C."/>
            <person name="Kim C.-K."/>
            <person name="Kim J.S."/>
            <person name="Ahn B.O."/>
            <person name="Rhee S.Y."/>
            <person name="Sohng J.K."/>
        </authorList>
    </citation>
    <scope>NUCLEOTIDE SEQUENCE</scope>
    <source>
        <tissue evidence="2">Leaf</tissue>
    </source>
</reference>
<evidence type="ECO:0000313" key="2">
    <source>
        <dbReference type="EMBL" id="KAF7842511.1"/>
    </source>
</evidence>
<dbReference type="EMBL" id="JAAIUW010000002">
    <property type="protein sequence ID" value="KAF7842511.1"/>
    <property type="molecule type" value="Genomic_DNA"/>
</dbReference>
<accession>A0A834XEF0</accession>
<evidence type="ECO:0000313" key="3">
    <source>
        <dbReference type="Proteomes" id="UP000634136"/>
    </source>
</evidence>
<dbReference type="AlphaFoldDB" id="A0A834XEF0"/>
<keyword evidence="3" id="KW-1185">Reference proteome</keyword>
<comment type="caution">
    <text evidence="2">The sequence shown here is derived from an EMBL/GenBank/DDBJ whole genome shotgun (WGS) entry which is preliminary data.</text>
</comment>
<proteinExistence type="predicted"/>
<evidence type="ECO:0000256" key="1">
    <source>
        <dbReference type="SAM" id="MobiDB-lite"/>
    </source>
</evidence>
<sequence length="24" mass="2621">MVAVGKVPKENPVAMVMRKDHGNL</sequence>
<name>A0A834XEF0_9FABA</name>
<protein>
    <submittedName>
        <fullName evidence="2">Uncharacterized protein</fullName>
    </submittedName>
</protein>
<organism evidence="2 3">
    <name type="scientific">Senna tora</name>
    <dbReference type="NCBI Taxonomy" id="362788"/>
    <lineage>
        <taxon>Eukaryota</taxon>
        <taxon>Viridiplantae</taxon>
        <taxon>Streptophyta</taxon>
        <taxon>Embryophyta</taxon>
        <taxon>Tracheophyta</taxon>
        <taxon>Spermatophyta</taxon>
        <taxon>Magnoliopsida</taxon>
        <taxon>eudicotyledons</taxon>
        <taxon>Gunneridae</taxon>
        <taxon>Pentapetalae</taxon>
        <taxon>rosids</taxon>
        <taxon>fabids</taxon>
        <taxon>Fabales</taxon>
        <taxon>Fabaceae</taxon>
        <taxon>Caesalpinioideae</taxon>
        <taxon>Cassia clade</taxon>
        <taxon>Senna</taxon>
    </lineage>
</organism>
<gene>
    <name evidence="2" type="ORF">G2W53_004809</name>
</gene>
<dbReference type="Proteomes" id="UP000634136">
    <property type="component" value="Unassembled WGS sequence"/>
</dbReference>
<feature type="region of interest" description="Disordered" evidence="1">
    <location>
        <begin position="1"/>
        <end position="24"/>
    </location>
</feature>